<gene>
    <name evidence="2" type="ORF">KCV03_g1662</name>
</gene>
<dbReference type="OrthoDB" id="194443at2759"/>
<organism evidence="2 3">
    <name type="scientific">Aureobasidium melanogenum</name>
    <name type="common">Aureobasidium pullulans var. melanogenum</name>
    <dbReference type="NCBI Taxonomy" id="46634"/>
    <lineage>
        <taxon>Eukaryota</taxon>
        <taxon>Fungi</taxon>
        <taxon>Dikarya</taxon>
        <taxon>Ascomycota</taxon>
        <taxon>Pezizomycotina</taxon>
        <taxon>Dothideomycetes</taxon>
        <taxon>Dothideomycetidae</taxon>
        <taxon>Dothideales</taxon>
        <taxon>Saccotheciaceae</taxon>
        <taxon>Aureobasidium</taxon>
    </lineage>
</organism>
<sequence>MVPLDLELDTKSLNSTGMAQRGDWGKNFWSKQIVDHMKIKSSKTIQLRSVHGAVQSVNKELLCYFSPYYAAALNGRFAEARQDIFRVDLSGKQLQVFINWIYTGKLEFQSWEREDRVKLYIFADLVDILALRRLIMTEKGRMERYREVGLVMSHLPSSSLYRRRTVDHYANHWKPEDDIYDPISSLEITIHRMFFCEVVQSEARAKANRHSGCSCCTNVCNFHEHEDEEEWHATCGQLPNSKKPEKQYFAKCGR</sequence>
<evidence type="ECO:0000313" key="3">
    <source>
        <dbReference type="Proteomes" id="UP000767238"/>
    </source>
</evidence>
<proteinExistence type="predicted"/>
<feature type="non-terminal residue" evidence="2">
    <location>
        <position position="1"/>
    </location>
</feature>
<protein>
    <recommendedName>
        <fullName evidence="1">BTB domain-containing protein</fullName>
    </recommendedName>
</protein>
<dbReference type="PROSITE" id="PS50097">
    <property type="entry name" value="BTB"/>
    <property type="match status" value="1"/>
</dbReference>
<dbReference type="CDD" id="cd18186">
    <property type="entry name" value="BTB_POZ_ZBTB_KLHL-like"/>
    <property type="match status" value="1"/>
</dbReference>
<evidence type="ECO:0000259" key="1">
    <source>
        <dbReference type="PROSITE" id="PS50097"/>
    </source>
</evidence>
<dbReference type="EMBL" id="JAHFYH010000007">
    <property type="protein sequence ID" value="KAH0229781.1"/>
    <property type="molecule type" value="Genomic_DNA"/>
</dbReference>
<dbReference type="InterPro" id="IPR011333">
    <property type="entry name" value="SKP1/BTB/POZ_sf"/>
</dbReference>
<accession>A0A9P8GNR1</accession>
<name>A0A9P8GNR1_AURME</name>
<reference evidence="2" key="2">
    <citation type="submission" date="2021-08" db="EMBL/GenBank/DDBJ databases">
        <authorList>
            <person name="Gostincar C."/>
            <person name="Sun X."/>
            <person name="Song Z."/>
            <person name="Gunde-Cimerman N."/>
        </authorList>
    </citation>
    <scope>NUCLEOTIDE SEQUENCE</scope>
    <source>
        <strain evidence="2">EXF-8016</strain>
    </source>
</reference>
<dbReference type="Proteomes" id="UP000767238">
    <property type="component" value="Unassembled WGS sequence"/>
</dbReference>
<dbReference type="Gene3D" id="3.30.710.10">
    <property type="entry name" value="Potassium Channel Kv1.1, Chain A"/>
    <property type="match status" value="1"/>
</dbReference>
<feature type="domain" description="BTB" evidence="1">
    <location>
        <begin position="41"/>
        <end position="110"/>
    </location>
</feature>
<evidence type="ECO:0000313" key="2">
    <source>
        <dbReference type="EMBL" id="KAH0229781.1"/>
    </source>
</evidence>
<comment type="caution">
    <text evidence="2">The sequence shown here is derived from an EMBL/GenBank/DDBJ whole genome shotgun (WGS) entry which is preliminary data.</text>
</comment>
<dbReference type="SUPFAM" id="SSF54695">
    <property type="entry name" value="POZ domain"/>
    <property type="match status" value="1"/>
</dbReference>
<dbReference type="InterPro" id="IPR000210">
    <property type="entry name" value="BTB/POZ_dom"/>
</dbReference>
<dbReference type="AlphaFoldDB" id="A0A9P8GNR1"/>
<reference evidence="2" key="1">
    <citation type="journal article" date="2021" name="J Fungi (Basel)">
        <title>Virulence traits and population genomics of the black yeast Aureobasidium melanogenum.</title>
        <authorList>
            <person name="Cernosa A."/>
            <person name="Sun X."/>
            <person name="Gostincar C."/>
            <person name="Fang C."/>
            <person name="Gunde-Cimerman N."/>
            <person name="Song Z."/>
        </authorList>
    </citation>
    <scope>NUCLEOTIDE SEQUENCE</scope>
    <source>
        <strain evidence="2">EXF-8016</strain>
    </source>
</reference>